<dbReference type="eggNOG" id="COG3575">
    <property type="taxonomic scope" value="Bacteria"/>
</dbReference>
<dbReference type="EMBL" id="JQBZ01000025">
    <property type="protein sequence ID" value="KRN88499.1"/>
    <property type="molecule type" value="Genomic_DNA"/>
</dbReference>
<reference evidence="1 2" key="1">
    <citation type="journal article" date="2015" name="Genome Announc.">
        <title>Expanding the biotechnology potential of lactobacilli through comparative genomics of 213 strains and associated genera.</title>
        <authorList>
            <person name="Sun Z."/>
            <person name="Harris H.M."/>
            <person name="McCann A."/>
            <person name="Guo C."/>
            <person name="Argimon S."/>
            <person name="Zhang W."/>
            <person name="Yang X."/>
            <person name="Jeffery I.B."/>
            <person name="Cooney J.C."/>
            <person name="Kagawa T.F."/>
            <person name="Liu W."/>
            <person name="Song Y."/>
            <person name="Salvetti E."/>
            <person name="Wrobel A."/>
            <person name="Rasinkangas P."/>
            <person name="Parkhill J."/>
            <person name="Rea M.C."/>
            <person name="O'Sullivan O."/>
            <person name="Ritari J."/>
            <person name="Douillard F.P."/>
            <person name="Paul Ross R."/>
            <person name="Yang R."/>
            <person name="Briner A.E."/>
            <person name="Felis G.E."/>
            <person name="de Vos W.M."/>
            <person name="Barrangou R."/>
            <person name="Klaenhammer T.R."/>
            <person name="Caufield P.W."/>
            <person name="Cui Y."/>
            <person name="Zhang H."/>
            <person name="O'Toole P.W."/>
        </authorList>
    </citation>
    <scope>NUCLEOTIDE SEQUENCE [LARGE SCALE GENOMIC DNA]</scope>
    <source>
        <strain evidence="1 2">DSM 22408</strain>
    </source>
</reference>
<dbReference type="AlphaFoldDB" id="A0A0R2KGG8"/>
<dbReference type="RefSeq" id="WP_027106907.1">
    <property type="nucleotide sequence ID" value="NZ_JQBZ01000025.1"/>
</dbReference>
<accession>A0A0R2KGG8</accession>
<dbReference type="Pfam" id="PF06042">
    <property type="entry name" value="NTP_transf_6"/>
    <property type="match status" value="1"/>
</dbReference>
<name>A0A0R2KGG8_9LACO</name>
<dbReference type="OrthoDB" id="1901124at2"/>
<keyword evidence="2" id="KW-1185">Reference proteome</keyword>
<comment type="caution">
    <text evidence="1">The sequence shown here is derived from an EMBL/GenBank/DDBJ whole genome shotgun (WGS) entry which is preliminary data.</text>
</comment>
<organism evidence="1 2">
    <name type="scientific">Ligilactobacillus ceti DSM 22408</name>
    <dbReference type="NCBI Taxonomy" id="1122146"/>
    <lineage>
        <taxon>Bacteria</taxon>
        <taxon>Bacillati</taxon>
        <taxon>Bacillota</taxon>
        <taxon>Bacilli</taxon>
        <taxon>Lactobacillales</taxon>
        <taxon>Lactobacillaceae</taxon>
        <taxon>Ligilactobacillus</taxon>
    </lineage>
</organism>
<dbReference type="Proteomes" id="UP000051500">
    <property type="component" value="Unassembled WGS sequence"/>
</dbReference>
<dbReference type="PANTHER" id="PTHR39166:SF1">
    <property type="entry name" value="BLL1166 PROTEIN"/>
    <property type="match status" value="1"/>
</dbReference>
<sequence length="186" mass="21876">MQYEQELRDIIQKQPEFLEICQIVASLHLPEATICAGAVRNLVWDNQTKQPSSLIRNNIDVYYKNTSESFEKYLTRQALLQQKYPKYLWNLNNIALPKRHTNQQYFGKTITETIAHFPEQCSAIGVTPDTLGNFNLVAPYGLNDIFEMKVQPTPYFAPDTAQYPTYQKRMQRKNWHKFWPNLTIEK</sequence>
<evidence type="ECO:0000313" key="2">
    <source>
        <dbReference type="Proteomes" id="UP000051500"/>
    </source>
</evidence>
<gene>
    <name evidence="1" type="ORF">IV53_GL000463</name>
</gene>
<evidence type="ECO:0008006" key="3">
    <source>
        <dbReference type="Google" id="ProtNLM"/>
    </source>
</evidence>
<dbReference type="PATRIC" id="fig|1122146.4.peg.475"/>
<proteinExistence type="predicted"/>
<evidence type="ECO:0000313" key="1">
    <source>
        <dbReference type="EMBL" id="KRN88499.1"/>
    </source>
</evidence>
<dbReference type="PANTHER" id="PTHR39166">
    <property type="entry name" value="BLL1166 PROTEIN"/>
    <property type="match status" value="1"/>
</dbReference>
<protein>
    <recommendedName>
        <fullName evidence="3">Nucleotidyltransferase family protein</fullName>
    </recommendedName>
</protein>
<dbReference type="STRING" id="1122146.IV53_GL000463"/>
<dbReference type="InterPro" id="IPR009267">
    <property type="entry name" value="NTP_transf_6"/>
</dbReference>